<proteinExistence type="predicted"/>
<feature type="transmembrane region" description="Helical" evidence="1">
    <location>
        <begin position="61"/>
        <end position="80"/>
    </location>
</feature>
<evidence type="ECO:0000256" key="1">
    <source>
        <dbReference type="SAM" id="Phobius"/>
    </source>
</evidence>
<keyword evidence="1" id="KW-0472">Membrane</keyword>
<reference evidence="3" key="1">
    <citation type="submission" date="2022-11" db="UniProtKB">
        <authorList>
            <consortium name="WormBaseParasite"/>
        </authorList>
    </citation>
    <scope>IDENTIFICATION</scope>
</reference>
<name>A0A915NTQ7_9BILA</name>
<keyword evidence="1" id="KW-1133">Transmembrane helix</keyword>
<evidence type="ECO:0000313" key="2">
    <source>
        <dbReference type="Proteomes" id="UP000887560"/>
    </source>
</evidence>
<keyword evidence="2" id="KW-1185">Reference proteome</keyword>
<keyword evidence="1" id="KW-0812">Transmembrane</keyword>
<organism evidence="2 3">
    <name type="scientific">Meloidogyne floridensis</name>
    <dbReference type="NCBI Taxonomy" id="298350"/>
    <lineage>
        <taxon>Eukaryota</taxon>
        <taxon>Metazoa</taxon>
        <taxon>Ecdysozoa</taxon>
        <taxon>Nematoda</taxon>
        <taxon>Chromadorea</taxon>
        <taxon>Rhabditida</taxon>
        <taxon>Tylenchina</taxon>
        <taxon>Tylenchomorpha</taxon>
        <taxon>Tylenchoidea</taxon>
        <taxon>Meloidogynidae</taxon>
        <taxon>Meloidogyninae</taxon>
        <taxon>Meloidogyne</taxon>
    </lineage>
</organism>
<dbReference type="AlphaFoldDB" id="A0A915NTQ7"/>
<sequence length="180" mass="21299">MIFEIFNCSPLCCSNKTFFVKKDQKLKKSTTLNDYLQRSNLNKKYFEKNDWKKYCGIKLHVLILSISLIFNYIFIIFQMFSPWPVLDTILGIGYVNDQLGEEDRELASASIRLLLLWLFLFIFIACFLLWIELVVIQTFKYLIKISVQIADIEVYRSVYFIDNNSESKHSKKNNSDWSSL</sequence>
<dbReference type="WBParaSite" id="scf7180000420873.g5851">
    <property type="protein sequence ID" value="scf7180000420873.g5851"/>
    <property type="gene ID" value="scf7180000420873.g5851"/>
</dbReference>
<evidence type="ECO:0000313" key="3">
    <source>
        <dbReference type="WBParaSite" id="scf7180000420873.g5851"/>
    </source>
</evidence>
<dbReference type="Proteomes" id="UP000887560">
    <property type="component" value="Unplaced"/>
</dbReference>
<protein>
    <submittedName>
        <fullName evidence="3">Uncharacterized protein</fullName>
    </submittedName>
</protein>
<feature type="transmembrane region" description="Helical" evidence="1">
    <location>
        <begin position="114"/>
        <end position="136"/>
    </location>
</feature>
<accession>A0A915NTQ7</accession>